<keyword evidence="8 9" id="KW-0472">Membrane</keyword>
<organism evidence="12 13">
    <name type="scientific">Arsenophonus apicola</name>
    <dbReference type="NCBI Taxonomy" id="2879119"/>
    <lineage>
        <taxon>Bacteria</taxon>
        <taxon>Pseudomonadati</taxon>
        <taxon>Pseudomonadota</taxon>
        <taxon>Gammaproteobacteria</taxon>
        <taxon>Enterobacterales</taxon>
        <taxon>Morganellaceae</taxon>
        <taxon>Arsenophonus</taxon>
    </lineage>
</organism>
<dbReference type="PRINTS" id="PR01506">
    <property type="entry name" value="TATBPROTEIN"/>
</dbReference>
<evidence type="ECO:0000256" key="7">
    <source>
        <dbReference type="ARBA" id="ARBA00023010"/>
    </source>
</evidence>
<keyword evidence="6 9" id="KW-1133">Transmembrane helix</keyword>
<dbReference type="PANTHER" id="PTHR33162:SF1">
    <property type="entry name" value="SEC-INDEPENDENT PROTEIN TRANSLOCASE PROTEIN TATA, CHLOROPLASTIC"/>
    <property type="match status" value="1"/>
</dbReference>
<accession>A0ABY8P1N3</accession>
<comment type="subunit">
    <text evidence="9">The Tat system comprises two distinct complexes: a TatABC complex, containing multiple copies of TatA, TatB and TatC subunits, and a separate TatA complex, containing only TatA subunits. Substrates initially bind to the TatABC complex, which probably triggers association of the separate TatA complex to form the active translocon.</text>
</comment>
<evidence type="ECO:0000256" key="4">
    <source>
        <dbReference type="ARBA" id="ARBA00022692"/>
    </source>
</evidence>
<dbReference type="HAMAP" id="MF_00237">
    <property type="entry name" value="TatB"/>
    <property type="match status" value="1"/>
</dbReference>
<feature type="compositionally biased region" description="Polar residues" evidence="11">
    <location>
        <begin position="134"/>
        <end position="149"/>
    </location>
</feature>
<comment type="function">
    <text evidence="9">Part of the twin-arginine translocation (Tat) system that transports large folded proteins containing a characteristic twin-arginine motif in their signal peptide across membranes. Together with TatC, TatB is part of a receptor directly interacting with Tat signal peptides. TatB may form an oligomeric binding site that transiently accommodates folded Tat precursor proteins before their translocation.</text>
</comment>
<keyword evidence="3 9" id="KW-1003">Cell membrane</keyword>
<dbReference type="Gene3D" id="1.20.5.3310">
    <property type="match status" value="1"/>
</dbReference>
<feature type="coiled-coil region" evidence="10">
    <location>
        <begin position="49"/>
        <end position="103"/>
    </location>
</feature>
<evidence type="ECO:0000256" key="6">
    <source>
        <dbReference type="ARBA" id="ARBA00022989"/>
    </source>
</evidence>
<comment type="similarity">
    <text evidence="9">Belongs to the TatB family.</text>
</comment>
<protein>
    <recommendedName>
        <fullName evidence="9">Sec-independent protein translocase protein TatB</fullName>
    </recommendedName>
</protein>
<keyword evidence="2 9" id="KW-0813">Transport</keyword>
<sequence length="179" mass="20329">MLDIGFSELLLVMIIGLVVLGPERLPIAVKTVAGWIRALRSLAANVQHELSQELKLQELQETLRKAEEKAQLQELSPELKQSMEELRESTELLKKNYQSSNSRIEEELAKVKAFTSDLDENSTDKIDEEMPINANKQHQPAQTEQLVTSSDRRPTKNKKALKFPVQEVKKHSDQTNGEN</sequence>
<gene>
    <name evidence="9 12" type="primary">tatB</name>
    <name evidence="12" type="ORF">QG404_12245</name>
</gene>
<evidence type="ECO:0000256" key="5">
    <source>
        <dbReference type="ARBA" id="ARBA00022927"/>
    </source>
</evidence>
<feature type="compositionally biased region" description="Acidic residues" evidence="11">
    <location>
        <begin position="117"/>
        <end position="130"/>
    </location>
</feature>
<keyword evidence="7 9" id="KW-0811">Translocation</keyword>
<evidence type="ECO:0000256" key="10">
    <source>
        <dbReference type="SAM" id="Coils"/>
    </source>
</evidence>
<reference evidence="12 13" key="1">
    <citation type="submission" date="2023-04" db="EMBL/GenBank/DDBJ databases">
        <title>Genome dynamics across the evolutionary transition to endosymbiosis.</title>
        <authorList>
            <person name="Siozios S."/>
            <person name="Nadal-Jimenez P."/>
            <person name="Azagi T."/>
            <person name="Sprong H."/>
            <person name="Frost C.L."/>
            <person name="Parratt S.R."/>
            <person name="Taylor G."/>
            <person name="Brettell L."/>
            <person name="Lew K.C."/>
            <person name="Croft L."/>
            <person name="King K.C."/>
            <person name="Brockhurst M.A."/>
            <person name="Hypsa V."/>
            <person name="Novakova E."/>
            <person name="Darby A.C."/>
            <person name="Hurst G.D.D."/>
        </authorList>
    </citation>
    <scope>NUCLEOTIDE SEQUENCE [LARGE SCALE GENOMIC DNA]</scope>
    <source>
        <strain evidence="13">aApi_AU</strain>
    </source>
</reference>
<evidence type="ECO:0000313" key="12">
    <source>
        <dbReference type="EMBL" id="WGO83099.1"/>
    </source>
</evidence>
<dbReference type="RefSeq" id="WP_280937767.1">
    <property type="nucleotide sequence ID" value="NZ_CP123759.1"/>
</dbReference>
<evidence type="ECO:0000256" key="3">
    <source>
        <dbReference type="ARBA" id="ARBA00022475"/>
    </source>
</evidence>
<dbReference type="InterPro" id="IPR018448">
    <property type="entry name" value="TatB"/>
</dbReference>
<dbReference type="NCBIfam" id="TIGR01410">
    <property type="entry name" value="tatB"/>
    <property type="match status" value="1"/>
</dbReference>
<evidence type="ECO:0000256" key="8">
    <source>
        <dbReference type="ARBA" id="ARBA00023136"/>
    </source>
</evidence>
<keyword evidence="13" id="KW-1185">Reference proteome</keyword>
<feature type="region of interest" description="Disordered" evidence="11">
    <location>
        <begin position="115"/>
        <end position="179"/>
    </location>
</feature>
<dbReference type="EMBL" id="CP123759">
    <property type="protein sequence ID" value="WGO83099.1"/>
    <property type="molecule type" value="Genomic_DNA"/>
</dbReference>
<keyword evidence="5 9" id="KW-0653">Protein transport</keyword>
<evidence type="ECO:0000256" key="2">
    <source>
        <dbReference type="ARBA" id="ARBA00022448"/>
    </source>
</evidence>
<keyword evidence="4 9" id="KW-0812">Transmembrane</keyword>
<name>A0ABY8P1N3_9GAMM</name>
<evidence type="ECO:0000256" key="1">
    <source>
        <dbReference type="ARBA" id="ARBA00004167"/>
    </source>
</evidence>
<proteinExistence type="inferred from homology"/>
<evidence type="ECO:0000256" key="9">
    <source>
        <dbReference type="HAMAP-Rule" id="MF_00237"/>
    </source>
</evidence>
<keyword evidence="10" id="KW-0175">Coiled coil</keyword>
<dbReference type="InterPro" id="IPR003369">
    <property type="entry name" value="TatA/B/E"/>
</dbReference>
<evidence type="ECO:0000313" key="13">
    <source>
        <dbReference type="Proteomes" id="UP001231859"/>
    </source>
</evidence>
<evidence type="ECO:0000256" key="11">
    <source>
        <dbReference type="SAM" id="MobiDB-lite"/>
    </source>
</evidence>
<dbReference type="Proteomes" id="UP001231859">
    <property type="component" value="Chromosome"/>
</dbReference>
<dbReference type="Pfam" id="PF02416">
    <property type="entry name" value="TatA_B_E"/>
    <property type="match status" value="1"/>
</dbReference>
<dbReference type="PANTHER" id="PTHR33162">
    <property type="entry name" value="SEC-INDEPENDENT PROTEIN TRANSLOCASE PROTEIN TATA, CHLOROPLASTIC"/>
    <property type="match status" value="1"/>
</dbReference>
<comment type="subcellular location">
    <subcellularLocation>
        <location evidence="9">Cell membrane</location>
        <topology evidence="9">Single-pass membrane protein</topology>
    </subcellularLocation>
    <subcellularLocation>
        <location evidence="1">Membrane</location>
        <topology evidence="1">Single-pass membrane protein</topology>
    </subcellularLocation>
</comment>